<reference evidence="1 2" key="1">
    <citation type="journal article" date="2019" name="Int. J. Syst. Evol. Microbiol.">
        <title>The Global Catalogue of Microorganisms (GCM) 10K type strain sequencing project: providing services to taxonomists for standard genome sequencing and annotation.</title>
        <authorList>
            <consortium name="The Broad Institute Genomics Platform"/>
            <consortium name="The Broad Institute Genome Sequencing Center for Infectious Disease"/>
            <person name="Wu L."/>
            <person name="Ma J."/>
        </authorList>
    </citation>
    <scope>NUCLEOTIDE SEQUENCE [LARGE SCALE GENOMIC DNA]</scope>
    <source>
        <strain evidence="1 2">JCM 15933</strain>
    </source>
</reference>
<sequence length="87" mass="9688">MTPAQRTMRASLAAHTRWAVEPDREKALQPARDGLLARFERQVDPDGVLPPAERARRAESARKAFYRSMQLKSSRARAARRGASGTA</sequence>
<dbReference type="Proteomes" id="UP001501470">
    <property type="component" value="Unassembled WGS sequence"/>
</dbReference>
<proteinExistence type="predicted"/>
<organism evidence="1 2">
    <name type="scientific">Dactylosporangium maewongense</name>
    <dbReference type="NCBI Taxonomy" id="634393"/>
    <lineage>
        <taxon>Bacteria</taxon>
        <taxon>Bacillati</taxon>
        <taxon>Actinomycetota</taxon>
        <taxon>Actinomycetes</taxon>
        <taxon>Micromonosporales</taxon>
        <taxon>Micromonosporaceae</taxon>
        <taxon>Dactylosporangium</taxon>
    </lineage>
</organism>
<keyword evidence="2" id="KW-1185">Reference proteome</keyword>
<protein>
    <submittedName>
        <fullName evidence="1">Uncharacterized protein</fullName>
    </submittedName>
</protein>
<dbReference type="EMBL" id="BAAAQD010000021">
    <property type="protein sequence ID" value="GAA1550686.1"/>
    <property type="molecule type" value="Genomic_DNA"/>
</dbReference>
<comment type="caution">
    <text evidence="1">The sequence shown here is derived from an EMBL/GenBank/DDBJ whole genome shotgun (WGS) entry which is preliminary data.</text>
</comment>
<evidence type="ECO:0000313" key="2">
    <source>
        <dbReference type="Proteomes" id="UP001501470"/>
    </source>
</evidence>
<gene>
    <name evidence="1" type="ORF">GCM10009827_084180</name>
</gene>
<accession>A0ABN2C5Q4</accession>
<name>A0ABN2C5Q4_9ACTN</name>
<evidence type="ECO:0000313" key="1">
    <source>
        <dbReference type="EMBL" id="GAA1550686.1"/>
    </source>
</evidence>